<dbReference type="GeneID" id="78255942"/>
<dbReference type="AlphaFoldDB" id="A0A075P1C5"/>
<dbReference type="PANTHER" id="PTHR42733:SF12">
    <property type="entry name" value="PROTEINASE"/>
    <property type="match status" value="1"/>
</dbReference>
<dbReference type="GO" id="GO:0016740">
    <property type="term" value="F:transferase activity"/>
    <property type="evidence" value="ECO:0007669"/>
    <property type="project" value="UniProtKB-KW"/>
</dbReference>
<evidence type="ECO:0000313" key="3">
    <source>
        <dbReference type="EMBL" id="AIF99641.1"/>
    </source>
</evidence>
<dbReference type="PANTHER" id="PTHR42733">
    <property type="entry name" value="DJ-1 PROTEIN"/>
    <property type="match status" value="1"/>
</dbReference>
<evidence type="ECO:0000313" key="4">
    <source>
        <dbReference type="Proteomes" id="UP000056090"/>
    </source>
</evidence>
<protein>
    <submittedName>
        <fullName evidence="3">Glutamine amidotransferase</fullName>
    </submittedName>
</protein>
<keyword evidence="3" id="KW-0315">Glutamine amidotransferase</keyword>
<accession>A0A075P1C5</accession>
<dbReference type="Pfam" id="PF01965">
    <property type="entry name" value="DJ-1_PfpI"/>
    <property type="match status" value="1"/>
</dbReference>
<sequence length="183" mass="19839">MSDNQNLFGKKIAILATDGFEQIELIQPKDMLMEKGAQIDIVSIDQKDTIQSWDEDNWGDSVKVDAQVTDVSPSDYDALILPGGQINPDLLRANDEAVAFIKQAHDESKVKAVAAICHGPWLLAESALIDGCEVTSFPSIKTDLINAGAKWADKEVVTDGKLVTSRNPDDISAFVAKITELVA</sequence>
<feature type="domain" description="DJ-1/PfpI" evidence="2">
    <location>
        <begin position="10"/>
        <end position="180"/>
    </location>
</feature>
<dbReference type="KEGG" id="aaus:EP12_14250"/>
<dbReference type="SUPFAM" id="SSF52317">
    <property type="entry name" value="Class I glutamine amidotransferase-like"/>
    <property type="match status" value="1"/>
</dbReference>
<dbReference type="KEGG" id="aal:EP13_13625"/>
<proteinExistence type="inferred from homology"/>
<reference evidence="3 4" key="1">
    <citation type="submission" date="2014-06" db="EMBL/GenBank/DDBJ databases">
        <title>Genomes of Alteromonas australica, a world apart.</title>
        <authorList>
            <person name="Gonzaga A."/>
            <person name="Lopez-Perez M."/>
            <person name="Rodriguez-Valera F."/>
        </authorList>
    </citation>
    <scope>NUCLEOTIDE SEQUENCE [LARGE SCALE GENOMIC DNA]</scope>
    <source>
        <strain evidence="3 4">H 17</strain>
    </source>
</reference>
<gene>
    <name evidence="3" type="ORF">EP13_13625</name>
</gene>
<dbReference type="PROSITE" id="PS51276">
    <property type="entry name" value="PEPTIDASE_C56_PFPI"/>
    <property type="match status" value="1"/>
</dbReference>
<dbReference type="Gene3D" id="3.40.50.880">
    <property type="match status" value="1"/>
</dbReference>
<keyword evidence="4" id="KW-1185">Reference proteome</keyword>
<dbReference type="Proteomes" id="UP000056090">
    <property type="component" value="Chromosome"/>
</dbReference>
<evidence type="ECO:0000259" key="2">
    <source>
        <dbReference type="Pfam" id="PF01965"/>
    </source>
</evidence>
<dbReference type="CDD" id="cd03134">
    <property type="entry name" value="GATase1_PfpI_like"/>
    <property type="match status" value="1"/>
</dbReference>
<evidence type="ECO:0000256" key="1">
    <source>
        <dbReference type="ARBA" id="ARBA00008542"/>
    </source>
</evidence>
<dbReference type="eggNOG" id="COG0693">
    <property type="taxonomic scope" value="Bacteria"/>
</dbReference>
<organism evidence="3 4">
    <name type="scientific">Alteromonas australica</name>
    <dbReference type="NCBI Taxonomy" id="589873"/>
    <lineage>
        <taxon>Bacteria</taxon>
        <taxon>Pseudomonadati</taxon>
        <taxon>Pseudomonadota</taxon>
        <taxon>Gammaproteobacteria</taxon>
        <taxon>Alteromonadales</taxon>
        <taxon>Alteromonadaceae</taxon>
        <taxon>Alteromonas/Salinimonas group</taxon>
        <taxon>Alteromonas</taxon>
    </lineage>
</organism>
<dbReference type="RefSeq" id="WP_044057714.1">
    <property type="nucleotide sequence ID" value="NZ_CAJXAX010000003.1"/>
</dbReference>
<dbReference type="InterPro" id="IPR006286">
    <property type="entry name" value="C56_PfpI-like"/>
</dbReference>
<keyword evidence="3" id="KW-0808">Transferase</keyword>
<dbReference type="NCBIfam" id="TIGR01382">
    <property type="entry name" value="PfpI"/>
    <property type="match status" value="1"/>
</dbReference>
<dbReference type="OrthoDB" id="9792284at2"/>
<dbReference type="InterPro" id="IPR002818">
    <property type="entry name" value="DJ-1/PfpI"/>
</dbReference>
<comment type="similarity">
    <text evidence="1">Belongs to the peptidase C56 family.</text>
</comment>
<dbReference type="EMBL" id="CP008849">
    <property type="protein sequence ID" value="AIF99641.1"/>
    <property type="molecule type" value="Genomic_DNA"/>
</dbReference>
<name>A0A075P1C5_9ALTE</name>
<dbReference type="InterPro" id="IPR029062">
    <property type="entry name" value="Class_I_gatase-like"/>
</dbReference>
<dbReference type="PATRIC" id="fig|589873.4.peg.3080"/>